<protein>
    <submittedName>
        <fullName evidence="1">Uncharacterized protein</fullName>
    </submittedName>
</protein>
<keyword evidence="2" id="KW-1185">Reference proteome</keyword>
<dbReference type="EnsemblMetazoa" id="tetur05g01190.1">
    <property type="protein sequence ID" value="tetur05g01190.1"/>
    <property type="gene ID" value="tetur05g01190"/>
</dbReference>
<evidence type="ECO:0000313" key="1">
    <source>
        <dbReference type="EnsemblMetazoa" id="tetur05g01190.1"/>
    </source>
</evidence>
<dbReference type="AlphaFoldDB" id="T1K435"/>
<name>T1K435_TETUR</name>
<evidence type="ECO:0000313" key="2">
    <source>
        <dbReference type="Proteomes" id="UP000015104"/>
    </source>
</evidence>
<dbReference type="HOGENOM" id="CLU_2174142_0_0_1"/>
<sequence length="110" mass="13362">MAKKKDLTVKKRRRIKTRWTRKKRSRAVKARKAIEFHVAPQYLKIKNQIKSREKEKIRYQESACPEILIQPNTSEEEEREENKGFKVYLFDKNFGRKIPRKKKNVSRNCK</sequence>
<reference evidence="1" key="2">
    <citation type="submission" date="2015-06" db="UniProtKB">
        <authorList>
            <consortium name="EnsemblMetazoa"/>
        </authorList>
    </citation>
    <scope>IDENTIFICATION</scope>
</reference>
<reference evidence="2" key="1">
    <citation type="submission" date="2011-08" db="EMBL/GenBank/DDBJ databases">
        <authorList>
            <person name="Rombauts S."/>
        </authorList>
    </citation>
    <scope>NUCLEOTIDE SEQUENCE</scope>
    <source>
        <strain evidence="2">London</strain>
    </source>
</reference>
<proteinExistence type="predicted"/>
<dbReference type="Proteomes" id="UP000015104">
    <property type="component" value="Unassembled WGS sequence"/>
</dbReference>
<dbReference type="EMBL" id="CAEY01001565">
    <property type="status" value="NOT_ANNOTATED_CDS"/>
    <property type="molecule type" value="Genomic_DNA"/>
</dbReference>
<organism evidence="1 2">
    <name type="scientific">Tetranychus urticae</name>
    <name type="common">Two-spotted spider mite</name>
    <dbReference type="NCBI Taxonomy" id="32264"/>
    <lineage>
        <taxon>Eukaryota</taxon>
        <taxon>Metazoa</taxon>
        <taxon>Ecdysozoa</taxon>
        <taxon>Arthropoda</taxon>
        <taxon>Chelicerata</taxon>
        <taxon>Arachnida</taxon>
        <taxon>Acari</taxon>
        <taxon>Acariformes</taxon>
        <taxon>Trombidiformes</taxon>
        <taxon>Prostigmata</taxon>
        <taxon>Eleutherengona</taxon>
        <taxon>Raphignathae</taxon>
        <taxon>Tetranychoidea</taxon>
        <taxon>Tetranychidae</taxon>
        <taxon>Tetranychus</taxon>
    </lineage>
</organism>
<accession>T1K435</accession>